<feature type="region of interest" description="Disordered" evidence="1">
    <location>
        <begin position="20"/>
        <end position="88"/>
    </location>
</feature>
<evidence type="ECO:0000313" key="3">
    <source>
        <dbReference type="EMBL" id="SDR51416.1"/>
    </source>
</evidence>
<protein>
    <submittedName>
        <fullName evidence="3">Uncharacterized protein</fullName>
    </submittedName>
</protein>
<feature type="compositionally biased region" description="Low complexity" evidence="1">
    <location>
        <begin position="68"/>
        <end position="88"/>
    </location>
</feature>
<dbReference type="EMBL" id="FNKP01000003">
    <property type="protein sequence ID" value="SDR51416.1"/>
    <property type="molecule type" value="Genomic_DNA"/>
</dbReference>
<dbReference type="AlphaFoldDB" id="A0A1H1JN26"/>
<keyword evidence="4" id="KW-1185">Reference proteome</keyword>
<evidence type="ECO:0000313" key="4">
    <source>
        <dbReference type="Proteomes" id="UP000183487"/>
    </source>
</evidence>
<evidence type="ECO:0000256" key="2">
    <source>
        <dbReference type="SAM" id="SignalP"/>
    </source>
</evidence>
<feature type="compositionally biased region" description="Low complexity" evidence="1">
    <location>
        <begin position="22"/>
        <end position="46"/>
    </location>
</feature>
<accession>A0A1H1JN26</accession>
<proteinExistence type="predicted"/>
<feature type="chain" id="PRO_5010267204" evidence="2">
    <location>
        <begin position="23"/>
        <end position="88"/>
    </location>
</feature>
<gene>
    <name evidence="3" type="ORF">SAMN05443245_6922</name>
</gene>
<feature type="compositionally biased region" description="Basic residues" evidence="1">
    <location>
        <begin position="47"/>
        <end position="56"/>
    </location>
</feature>
<organism evidence="3 4">
    <name type="scientific">Paraburkholderia fungorum</name>
    <dbReference type="NCBI Taxonomy" id="134537"/>
    <lineage>
        <taxon>Bacteria</taxon>
        <taxon>Pseudomonadati</taxon>
        <taxon>Pseudomonadota</taxon>
        <taxon>Betaproteobacteria</taxon>
        <taxon>Burkholderiales</taxon>
        <taxon>Burkholderiaceae</taxon>
        <taxon>Paraburkholderia</taxon>
    </lineage>
</organism>
<keyword evidence="2" id="KW-0732">Signal</keyword>
<name>A0A1H1JN26_9BURK</name>
<dbReference type="Proteomes" id="UP000183487">
    <property type="component" value="Unassembled WGS sequence"/>
</dbReference>
<sequence length="88" mass="8498">MKSDAIFYALCATAMFSSSAMAQNNPPSSSQGSNAGDNVQSAPAHKSSSHAKKIKPSKGETAGNSTQPGGTATPSGPGAPVSASGSGS</sequence>
<evidence type="ECO:0000256" key="1">
    <source>
        <dbReference type="SAM" id="MobiDB-lite"/>
    </source>
</evidence>
<reference evidence="4" key="1">
    <citation type="submission" date="2016-10" db="EMBL/GenBank/DDBJ databases">
        <authorList>
            <person name="Varghese N."/>
        </authorList>
    </citation>
    <scope>NUCLEOTIDE SEQUENCE [LARGE SCALE GENOMIC DNA]</scope>
    <source>
        <strain evidence="4">GAS106B</strain>
    </source>
</reference>
<feature type="signal peptide" evidence="2">
    <location>
        <begin position="1"/>
        <end position="22"/>
    </location>
</feature>